<protein>
    <submittedName>
        <fullName evidence="1">Uncharacterized protein</fullName>
    </submittedName>
</protein>
<accession>A0A1H7PXN6</accession>
<name>A0A1H7PXN6_9PROT</name>
<dbReference type="Proteomes" id="UP000198620">
    <property type="component" value="Unassembled WGS sequence"/>
</dbReference>
<keyword evidence="2" id="KW-1185">Reference proteome</keyword>
<evidence type="ECO:0000313" key="1">
    <source>
        <dbReference type="EMBL" id="SEL40174.1"/>
    </source>
</evidence>
<sequence>MDTNPPRDALIPIYLIADQKAYSSEKHGQVNAQLIARLGHCFIRVFTQLGLLLKAGLEPCLKTRRADARVITRNEGLIVQLRTGVT</sequence>
<dbReference type="AlphaFoldDB" id="A0A1H7PXN6"/>
<reference evidence="1 2" key="1">
    <citation type="submission" date="2016-10" db="EMBL/GenBank/DDBJ databases">
        <authorList>
            <person name="de Groot N.N."/>
        </authorList>
    </citation>
    <scope>NUCLEOTIDE SEQUENCE [LARGE SCALE GENOMIC DNA]</scope>
    <source>
        <strain evidence="1 2">Nv1</strain>
    </source>
</reference>
<evidence type="ECO:0000313" key="2">
    <source>
        <dbReference type="Proteomes" id="UP000198620"/>
    </source>
</evidence>
<dbReference type="EMBL" id="FOBH01000010">
    <property type="protein sequence ID" value="SEL40174.1"/>
    <property type="molecule type" value="Genomic_DNA"/>
</dbReference>
<gene>
    <name evidence="1" type="ORF">SAMN05216387_11039</name>
</gene>
<proteinExistence type="predicted"/>
<organism evidence="1 2">
    <name type="scientific">Nitrosovibrio tenuis</name>
    <dbReference type="NCBI Taxonomy" id="1233"/>
    <lineage>
        <taxon>Bacteria</taxon>
        <taxon>Pseudomonadati</taxon>
        <taxon>Pseudomonadota</taxon>
        <taxon>Betaproteobacteria</taxon>
        <taxon>Nitrosomonadales</taxon>
        <taxon>Nitrosomonadaceae</taxon>
        <taxon>Nitrosovibrio</taxon>
    </lineage>
</organism>